<sequence>MTDLTAALSEARQWSTTYYRPLLAMPPGLQEAKVSFYLLFRGIDEIEDHPALAATVKDTVLTEVACALQTRNIAGRLDAAFAEHRDVLPDVSLRLADWCALAPPSIAPRILDAAIAMANRMAVWSRRGWRMRDVDDLDEYAFSVAGVVATLLGDMWAWHDGTQVDRGQMMSYARGCQAANILADLAVDRERGVDFLPEGWTVADLATYVHTELSLADRWMATLPDPGPARVWCSRAMEVAWAQYHRAQTLQQA</sequence>
<reference evidence="1 2" key="1">
    <citation type="submission" date="2023-06" db="EMBL/GenBank/DDBJ databases">
        <authorList>
            <person name="Oyuntsetseg B."/>
            <person name="Kim S.B."/>
        </authorList>
    </citation>
    <scope>NUCLEOTIDE SEQUENCE [LARGE SCALE GENOMIC DNA]</scope>
    <source>
        <strain evidence="1 2">4-36</strain>
    </source>
</reference>
<protein>
    <submittedName>
        <fullName evidence="1">Squalene/phytoene synthase family protein</fullName>
    </submittedName>
</protein>
<dbReference type="RefSeq" id="WP_285997633.1">
    <property type="nucleotide sequence ID" value="NZ_CP127295.1"/>
</dbReference>
<dbReference type="Pfam" id="PF00494">
    <property type="entry name" value="SQS_PSY"/>
    <property type="match status" value="1"/>
</dbReference>
<gene>
    <name evidence="1" type="ORF">QRX60_45285</name>
</gene>
<dbReference type="AlphaFoldDB" id="A0A9Y2JMC7"/>
<dbReference type="KEGG" id="amog:QRX60_45285"/>
<dbReference type="SUPFAM" id="SSF48576">
    <property type="entry name" value="Terpenoid synthases"/>
    <property type="match status" value="1"/>
</dbReference>
<organism evidence="1 2">
    <name type="scientific">Amycolatopsis mongoliensis</name>
    <dbReference type="NCBI Taxonomy" id="715475"/>
    <lineage>
        <taxon>Bacteria</taxon>
        <taxon>Bacillati</taxon>
        <taxon>Actinomycetota</taxon>
        <taxon>Actinomycetes</taxon>
        <taxon>Pseudonocardiales</taxon>
        <taxon>Pseudonocardiaceae</taxon>
        <taxon>Amycolatopsis</taxon>
    </lineage>
</organism>
<dbReference type="InterPro" id="IPR002060">
    <property type="entry name" value="Squ/phyt_synthse"/>
</dbReference>
<proteinExistence type="predicted"/>
<dbReference type="Gene3D" id="1.10.600.10">
    <property type="entry name" value="Farnesyl Diphosphate Synthase"/>
    <property type="match status" value="1"/>
</dbReference>
<dbReference type="Proteomes" id="UP001239397">
    <property type="component" value="Chromosome"/>
</dbReference>
<dbReference type="InterPro" id="IPR044844">
    <property type="entry name" value="Trans_IPPS_euk-type"/>
</dbReference>
<dbReference type="PANTHER" id="PTHR11626:SF2">
    <property type="entry name" value="SQUALENE SYNTHASE"/>
    <property type="match status" value="1"/>
</dbReference>
<dbReference type="EMBL" id="CP127295">
    <property type="protein sequence ID" value="WIY01175.1"/>
    <property type="molecule type" value="Genomic_DNA"/>
</dbReference>
<evidence type="ECO:0000313" key="2">
    <source>
        <dbReference type="Proteomes" id="UP001239397"/>
    </source>
</evidence>
<accession>A0A9Y2JMC7</accession>
<name>A0A9Y2JMC7_9PSEU</name>
<dbReference type="PANTHER" id="PTHR11626">
    <property type="entry name" value="FARNESYL-DIPHOSPHATE FARNESYLTRANSFERASE"/>
    <property type="match status" value="1"/>
</dbReference>
<evidence type="ECO:0000313" key="1">
    <source>
        <dbReference type="EMBL" id="WIY01175.1"/>
    </source>
</evidence>
<dbReference type="InterPro" id="IPR008949">
    <property type="entry name" value="Isoprenoid_synthase_dom_sf"/>
</dbReference>
<keyword evidence="2" id="KW-1185">Reference proteome</keyword>
<dbReference type="GO" id="GO:0045338">
    <property type="term" value="P:farnesyl diphosphate metabolic process"/>
    <property type="evidence" value="ECO:0007669"/>
    <property type="project" value="InterPro"/>
</dbReference>
<dbReference type="GO" id="GO:0051996">
    <property type="term" value="F:squalene synthase [NAD(P)H] activity"/>
    <property type="evidence" value="ECO:0007669"/>
    <property type="project" value="InterPro"/>
</dbReference>